<dbReference type="Proteomes" id="UP000323454">
    <property type="component" value="Unassembled WGS sequence"/>
</dbReference>
<dbReference type="AlphaFoldDB" id="A0A5B2WK01"/>
<feature type="domain" description="Luciferase-like" evidence="2">
    <location>
        <begin position="13"/>
        <end position="322"/>
    </location>
</feature>
<keyword evidence="4" id="KW-1185">Reference proteome</keyword>
<keyword evidence="1" id="KW-0560">Oxidoreductase</keyword>
<dbReference type="Gene3D" id="3.20.20.30">
    <property type="entry name" value="Luciferase-like domain"/>
    <property type="match status" value="1"/>
</dbReference>
<dbReference type="RefSeq" id="WP_149854773.1">
    <property type="nucleotide sequence ID" value="NZ_VUOB01000085.1"/>
</dbReference>
<reference evidence="3 4" key="1">
    <citation type="submission" date="2019-09" db="EMBL/GenBank/DDBJ databases">
        <title>Goodfellowia gen. nov., a new genus of the Pseudonocardineae related to Actinoalloteichus, containing Goodfellowia coeruleoviolacea gen. nov., comb. nov. gen. nov., comb. nov.</title>
        <authorList>
            <person name="Labeda D."/>
        </authorList>
    </citation>
    <scope>NUCLEOTIDE SEQUENCE [LARGE SCALE GENOMIC DNA]</scope>
    <source>
        <strain evidence="3 4">AN110305</strain>
    </source>
</reference>
<sequence length="341" mass="36640">MKLGYHTSYWTSKPPAGAVECIATAERLGFDSVWTAEVYGSDAFTPLAWWGAATSKVRLGTNIVQMSARTPAATAMTAITLDYLSGGRFVLGLGASGPQVVEGWYGQSYPRPLERTREYIEIIRAVVAREAPVAYSGNHYQLPFPGGTGLGKPLKSTVHPLRSHIPIYLAAQGPKNIALAGEIADGYLPFFFAPRNNDYYRAALAEGFSRRDGGQAPADFEVVAGPNIVFDDDLETAADALRPWVALYVGGMGAKEANFHAASIARLGYEAEVEKIQQLYLAGHKKDAIAAVPTAMVEDVALVGPPDRVKDGLARWSESVVTTLLISGDEAHLNKIVDLLS</sequence>
<organism evidence="3 4">
    <name type="scientific">Solihabitans fulvus</name>
    <dbReference type="NCBI Taxonomy" id="1892852"/>
    <lineage>
        <taxon>Bacteria</taxon>
        <taxon>Bacillati</taxon>
        <taxon>Actinomycetota</taxon>
        <taxon>Actinomycetes</taxon>
        <taxon>Pseudonocardiales</taxon>
        <taxon>Pseudonocardiaceae</taxon>
        <taxon>Solihabitans</taxon>
    </lineage>
</organism>
<reference evidence="3 4" key="2">
    <citation type="submission" date="2019-09" db="EMBL/GenBank/DDBJ databases">
        <authorList>
            <person name="Jin C."/>
        </authorList>
    </citation>
    <scope>NUCLEOTIDE SEQUENCE [LARGE SCALE GENOMIC DNA]</scope>
    <source>
        <strain evidence="3 4">AN110305</strain>
    </source>
</reference>
<dbReference type="InterPro" id="IPR019951">
    <property type="entry name" value="F420_OxRdatse_Rv3520c_pred"/>
</dbReference>
<evidence type="ECO:0000256" key="1">
    <source>
        <dbReference type="ARBA" id="ARBA00023002"/>
    </source>
</evidence>
<dbReference type="InterPro" id="IPR036661">
    <property type="entry name" value="Luciferase-like_sf"/>
</dbReference>
<evidence type="ECO:0000313" key="4">
    <source>
        <dbReference type="Proteomes" id="UP000323454"/>
    </source>
</evidence>
<dbReference type="OrthoDB" id="3457164at2"/>
<evidence type="ECO:0000313" key="3">
    <source>
        <dbReference type="EMBL" id="KAA2251234.1"/>
    </source>
</evidence>
<dbReference type="InterPro" id="IPR050564">
    <property type="entry name" value="F420-G6PD/mer"/>
</dbReference>
<dbReference type="SUPFAM" id="SSF51679">
    <property type="entry name" value="Bacterial luciferase-like"/>
    <property type="match status" value="1"/>
</dbReference>
<dbReference type="PANTHER" id="PTHR43244">
    <property type="match status" value="1"/>
</dbReference>
<evidence type="ECO:0000259" key="2">
    <source>
        <dbReference type="Pfam" id="PF00296"/>
    </source>
</evidence>
<protein>
    <submittedName>
        <fullName evidence="3">LLM class F420-dependent oxidoreductase</fullName>
    </submittedName>
</protein>
<dbReference type="EMBL" id="VUOB01000085">
    <property type="protein sequence ID" value="KAA2251234.1"/>
    <property type="molecule type" value="Genomic_DNA"/>
</dbReference>
<dbReference type="PANTHER" id="PTHR43244:SF1">
    <property type="entry name" value="5,10-METHYLENETETRAHYDROMETHANOPTERIN REDUCTASE"/>
    <property type="match status" value="1"/>
</dbReference>
<comment type="caution">
    <text evidence="3">The sequence shown here is derived from an EMBL/GenBank/DDBJ whole genome shotgun (WGS) entry which is preliminary data.</text>
</comment>
<name>A0A5B2WK01_9PSEU</name>
<proteinExistence type="predicted"/>
<gene>
    <name evidence="3" type="ORF">F0L68_38080</name>
</gene>
<dbReference type="CDD" id="cd01097">
    <property type="entry name" value="Tetrahydromethanopterin_reductase"/>
    <property type="match status" value="1"/>
</dbReference>
<dbReference type="Pfam" id="PF00296">
    <property type="entry name" value="Bac_luciferase"/>
    <property type="match status" value="1"/>
</dbReference>
<accession>A0A5B2WK01</accession>
<dbReference type="InterPro" id="IPR011251">
    <property type="entry name" value="Luciferase-like_dom"/>
</dbReference>
<dbReference type="NCBIfam" id="TIGR03559">
    <property type="entry name" value="F420_Rv3520c"/>
    <property type="match status" value="1"/>
</dbReference>
<dbReference type="GO" id="GO:0016705">
    <property type="term" value="F:oxidoreductase activity, acting on paired donors, with incorporation or reduction of molecular oxygen"/>
    <property type="evidence" value="ECO:0007669"/>
    <property type="project" value="InterPro"/>
</dbReference>